<dbReference type="AlphaFoldDB" id="A0A9D4QH30"/>
<name>A0A9D4QH30_RHISA</name>
<keyword evidence="2" id="KW-1185">Reference proteome</keyword>
<dbReference type="Proteomes" id="UP000821837">
    <property type="component" value="Chromosome 10"/>
</dbReference>
<evidence type="ECO:0000313" key="1">
    <source>
        <dbReference type="EMBL" id="KAH7976954.1"/>
    </source>
</evidence>
<sequence>MRRRRMFCGYEILPVLGRTRTDCKLNPALVTAVPTRAVSLTSGHAVSVERLRAVDPKALAFVSVDYAVLIAKKENFKSSLLKFVDTYSNEFWRDRFQGFEIRGVPLADYLDDVKMAALNTIVNVRVE</sequence>
<dbReference type="VEuPathDB" id="VectorBase:RSAN_036916"/>
<dbReference type="EMBL" id="JABSTV010001246">
    <property type="protein sequence ID" value="KAH7976954.1"/>
    <property type="molecule type" value="Genomic_DNA"/>
</dbReference>
<reference evidence="1" key="1">
    <citation type="journal article" date="2020" name="Cell">
        <title>Large-Scale Comparative Analyses of Tick Genomes Elucidate Their Genetic Diversity and Vector Capacities.</title>
        <authorList>
            <consortium name="Tick Genome and Microbiome Consortium (TIGMIC)"/>
            <person name="Jia N."/>
            <person name="Wang J."/>
            <person name="Shi W."/>
            <person name="Du L."/>
            <person name="Sun Y."/>
            <person name="Zhan W."/>
            <person name="Jiang J.F."/>
            <person name="Wang Q."/>
            <person name="Zhang B."/>
            <person name="Ji P."/>
            <person name="Bell-Sakyi L."/>
            <person name="Cui X.M."/>
            <person name="Yuan T.T."/>
            <person name="Jiang B.G."/>
            <person name="Yang W.F."/>
            <person name="Lam T.T."/>
            <person name="Chang Q.C."/>
            <person name="Ding S.J."/>
            <person name="Wang X.J."/>
            <person name="Zhu J.G."/>
            <person name="Ruan X.D."/>
            <person name="Zhao L."/>
            <person name="Wei J.T."/>
            <person name="Ye R.Z."/>
            <person name="Que T.C."/>
            <person name="Du C.H."/>
            <person name="Zhou Y.H."/>
            <person name="Cheng J.X."/>
            <person name="Dai P.F."/>
            <person name="Guo W.B."/>
            <person name="Han X.H."/>
            <person name="Huang E.J."/>
            <person name="Li L.F."/>
            <person name="Wei W."/>
            <person name="Gao Y.C."/>
            <person name="Liu J.Z."/>
            <person name="Shao H.Z."/>
            <person name="Wang X."/>
            <person name="Wang C.C."/>
            <person name="Yang T.C."/>
            <person name="Huo Q.B."/>
            <person name="Li W."/>
            <person name="Chen H.Y."/>
            <person name="Chen S.E."/>
            <person name="Zhou L.G."/>
            <person name="Ni X.B."/>
            <person name="Tian J.H."/>
            <person name="Sheng Y."/>
            <person name="Liu T."/>
            <person name="Pan Y.S."/>
            <person name="Xia L.Y."/>
            <person name="Li J."/>
            <person name="Zhao F."/>
            <person name="Cao W.C."/>
        </authorList>
    </citation>
    <scope>NUCLEOTIDE SEQUENCE</scope>
    <source>
        <strain evidence="1">Rsan-2018</strain>
    </source>
</reference>
<gene>
    <name evidence="1" type="ORF">HPB52_021921</name>
</gene>
<proteinExistence type="predicted"/>
<accession>A0A9D4QH30</accession>
<protein>
    <submittedName>
        <fullName evidence="1">Uncharacterized protein</fullName>
    </submittedName>
</protein>
<evidence type="ECO:0000313" key="2">
    <source>
        <dbReference type="Proteomes" id="UP000821837"/>
    </source>
</evidence>
<organism evidence="1 2">
    <name type="scientific">Rhipicephalus sanguineus</name>
    <name type="common">Brown dog tick</name>
    <name type="synonym">Ixodes sanguineus</name>
    <dbReference type="NCBI Taxonomy" id="34632"/>
    <lineage>
        <taxon>Eukaryota</taxon>
        <taxon>Metazoa</taxon>
        <taxon>Ecdysozoa</taxon>
        <taxon>Arthropoda</taxon>
        <taxon>Chelicerata</taxon>
        <taxon>Arachnida</taxon>
        <taxon>Acari</taxon>
        <taxon>Parasitiformes</taxon>
        <taxon>Ixodida</taxon>
        <taxon>Ixodoidea</taxon>
        <taxon>Ixodidae</taxon>
        <taxon>Rhipicephalinae</taxon>
        <taxon>Rhipicephalus</taxon>
        <taxon>Rhipicephalus</taxon>
    </lineage>
</organism>
<reference evidence="1" key="2">
    <citation type="submission" date="2021-09" db="EMBL/GenBank/DDBJ databases">
        <authorList>
            <person name="Jia N."/>
            <person name="Wang J."/>
            <person name="Shi W."/>
            <person name="Du L."/>
            <person name="Sun Y."/>
            <person name="Zhan W."/>
            <person name="Jiang J."/>
            <person name="Wang Q."/>
            <person name="Zhang B."/>
            <person name="Ji P."/>
            <person name="Sakyi L.B."/>
            <person name="Cui X."/>
            <person name="Yuan T."/>
            <person name="Jiang B."/>
            <person name="Yang W."/>
            <person name="Lam T.T.-Y."/>
            <person name="Chang Q."/>
            <person name="Ding S."/>
            <person name="Wang X."/>
            <person name="Zhu J."/>
            <person name="Ruan X."/>
            <person name="Zhao L."/>
            <person name="Wei J."/>
            <person name="Que T."/>
            <person name="Du C."/>
            <person name="Cheng J."/>
            <person name="Dai P."/>
            <person name="Han X."/>
            <person name="Huang E."/>
            <person name="Gao Y."/>
            <person name="Liu J."/>
            <person name="Shao H."/>
            <person name="Ye R."/>
            <person name="Li L."/>
            <person name="Wei W."/>
            <person name="Wang X."/>
            <person name="Wang C."/>
            <person name="Huo Q."/>
            <person name="Li W."/>
            <person name="Guo W."/>
            <person name="Chen H."/>
            <person name="Chen S."/>
            <person name="Zhou L."/>
            <person name="Zhou L."/>
            <person name="Ni X."/>
            <person name="Tian J."/>
            <person name="Zhou Y."/>
            <person name="Sheng Y."/>
            <person name="Liu T."/>
            <person name="Pan Y."/>
            <person name="Xia L."/>
            <person name="Li J."/>
            <person name="Zhao F."/>
            <person name="Cao W."/>
        </authorList>
    </citation>
    <scope>NUCLEOTIDE SEQUENCE</scope>
    <source>
        <strain evidence="1">Rsan-2018</strain>
        <tissue evidence="1">Larvae</tissue>
    </source>
</reference>
<comment type="caution">
    <text evidence="1">The sequence shown here is derived from an EMBL/GenBank/DDBJ whole genome shotgun (WGS) entry which is preliminary data.</text>
</comment>